<dbReference type="Pfam" id="PF13742">
    <property type="entry name" value="tRNA_anti_2"/>
    <property type="match status" value="1"/>
</dbReference>
<evidence type="ECO:0000256" key="1">
    <source>
        <dbReference type="ARBA" id="ARBA00022490"/>
    </source>
</evidence>
<dbReference type="InterPro" id="IPR020579">
    <property type="entry name" value="Exonuc_VII_lsu_C"/>
</dbReference>
<accession>A0A0G1A7Q9</accession>
<dbReference type="NCBIfam" id="TIGR00237">
    <property type="entry name" value="xseA"/>
    <property type="match status" value="1"/>
</dbReference>
<gene>
    <name evidence="5" type="primary">xseA</name>
    <name evidence="9" type="ORF">UV20_C0004G0070</name>
</gene>
<comment type="function">
    <text evidence="5">Bidirectionally degrades single-stranded DNA into large acid-insoluble oligonucleotides, which are then degraded further into small acid-soluble oligonucleotides.</text>
</comment>
<comment type="similarity">
    <text evidence="5 6">Belongs to the XseA family.</text>
</comment>
<dbReference type="CDD" id="cd04489">
    <property type="entry name" value="ExoVII_LU_OBF"/>
    <property type="match status" value="1"/>
</dbReference>
<dbReference type="HAMAP" id="MF_00378">
    <property type="entry name" value="Exonuc_7_L"/>
    <property type="match status" value="1"/>
</dbReference>
<dbReference type="GO" id="GO:0008855">
    <property type="term" value="F:exodeoxyribonuclease VII activity"/>
    <property type="evidence" value="ECO:0007669"/>
    <property type="project" value="UniProtKB-UniRule"/>
</dbReference>
<dbReference type="InterPro" id="IPR025824">
    <property type="entry name" value="OB-fold_nuc-bd_dom"/>
</dbReference>
<comment type="caution">
    <text evidence="9">The sequence shown here is derived from an EMBL/GenBank/DDBJ whole genome shotgun (WGS) entry which is preliminary data.</text>
</comment>
<feature type="domain" description="OB-fold nucleic acid binding" evidence="8">
    <location>
        <begin position="4"/>
        <end position="95"/>
    </location>
</feature>
<name>A0A0G1A7Q9_9BACT</name>
<comment type="subcellular location">
    <subcellularLocation>
        <location evidence="5 6">Cytoplasm</location>
    </subcellularLocation>
</comment>
<dbReference type="PATRIC" id="fig|1619039.3.peg.625"/>
<dbReference type="EMBL" id="LCDO01000004">
    <property type="protein sequence ID" value="KKS56974.1"/>
    <property type="molecule type" value="Genomic_DNA"/>
</dbReference>
<dbReference type="Proteomes" id="UP000034837">
    <property type="component" value="Unassembled WGS sequence"/>
</dbReference>
<keyword evidence="3 5" id="KW-0378">Hydrolase</keyword>
<dbReference type="GO" id="GO:0009318">
    <property type="term" value="C:exodeoxyribonuclease VII complex"/>
    <property type="evidence" value="ECO:0007669"/>
    <property type="project" value="UniProtKB-UniRule"/>
</dbReference>
<dbReference type="GO" id="GO:0005737">
    <property type="term" value="C:cytoplasm"/>
    <property type="evidence" value="ECO:0007669"/>
    <property type="project" value="UniProtKB-SubCell"/>
</dbReference>
<evidence type="ECO:0000256" key="3">
    <source>
        <dbReference type="ARBA" id="ARBA00022801"/>
    </source>
</evidence>
<evidence type="ECO:0000256" key="4">
    <source>
        <dbReference type="ARBA" id="ARBA00022839"/>
    </source>
</evidence>
<dbReference type="Pfam" id="PF02601">
    <property type="entry name" value="Exonuc_VII_L"/>
    <property type="match status" value="1"/>
</dbReference>
<proteinExistence type="inferred from homology"/>
<dbReference type="PANTHER" id="PTHR30008:SF0">
    <property type="entry name" value="EXODEOXYRIBONUCLEASE 7 LARGE SUBUNIT"/>
    <property type="match status" value="1"/>
</dbReference>
<evidence type="ECO:0000313" key="10">
    <source>
        <dbReference type="Proteomes" id="UP000034837"/>
    </source>
</evidence>
<comment type="catalytic activity">
    <reaction evidence="5 6">
        <text>Exonucleolytic cleavage in either 5'- to 3'- or 3'- to 5'-direction to yield nucleoside 5'-phosphates.</text>
        <dbReference type="EC" id="3.1.11.6"/>
    </reaction>
</comment>
<evidence type="ECO:0000313" key="9">
    <source>
        <dbReference type="EMBL" id="KKS56974.1"/>
    </source>
</evidence>
<dbReference type="GO" id="GO:0006308">
    <property type="term" value="P:DNA catabolic process"/>
    <property type="evidence" value="ECO:0007669"/>
    <property type="project" value="UniProtKB-UniRule"/>
</dbReference>
<evidence type="ECO:0000256" key="6">
    <source>
        <dbReference type="RuleBase" id="RU004355"/>
    </source>
</evidence>
<comment type="subunit">
    <text evidence="5">Heterooligomer composed of large and small subunits.</text>
</comment>
<reference evidence="9 10" key="1">
    <citation type="journal article" date="2015" name="Nature">
        <title>rRNA introns, odd ribosomes, and small enigmatic genomes across a large radiation of phyla.</title>
        <authorList>
            <person name="Brown C.T."/>
            <person name="Hug L.A."/>
            <person name="Thomas B.C."/>
            <person name="Sharon I."/>
            <person name="Castelle C.J."/>
            <person name="Singh A."/>
            <person name="Wilkins M.J."/>
            <person name="Williams K.H."/>
            <person name="Banfield J.F."/>
        </authorList>
    </citation>
    <scope>NUCLEOTIDE SEQUENCE [LARGE SCALE GENOMIC DNA]</scope>
</reference>
<evidence type="ECO:0000256" key="5">
    <source>
        <dbReference type="HAMAP-Rule" id="MF_00378"/>
    </source>
</evidence>
<keyword evidence="4 5" id="KW-0269">Exonuclease</keyword>
<evidence type="ECO:0000259" key="8">
    <source>
        <dbReference type="Pfam" id="PF13742"/>
    </source>
</evidence>
<keyword evidence="1 5" id="KW-0963">Cytoplasm</keyword>
<keyword evidence="2 5" id="KW-0540">Nuclease</keyword>
<sequence>MKIFSVSEYLQFLNDTLISLDPYRTIVVEGEITGFKVSQQKWIWFDIKDENGLLSCFATTWTLKVPLEDGMKVRVTGYPKVYPKSGKMSFTVNTLELVGEGTLKKAYEALKKKMQTEGLFDEARKRPLPRFPQRLALITSPEAAAYTDFVRILNNRWGGVEVDFLPVSVQGQTAVEEILQAFIWLNVHASDYDVCVLTRGGGSMEDLIAFNSEEVARAVYATRLPVVCGIGHERDECLAEYVADVRASTPSNAAELVVPSRGEILSELNFTFEQMESTLNFKIKSLNHQVDQLFSFIEQGIREPLIKCRELLIKFQNNFDGFFYQIKNYFDNLNSFDRLLNNLDPKRLLQRGYGIVHGPKGIVKSIKEVALGDNLMIELGKGNLGAKVTKLNN</sequence>
<dbReference type="InterPro" id="IPR003753">
    <property type="entry name" value="Exonuc_VII_L"/>
</dbReference>
<evidence type="ECO:0000256" key="2">
    <source>
        <dbReference type="ARBA" id="ARBA00022722"/>
    </source>
</evidence>
<dbReference type="PANTHER" id="PTHR30008">
    <property type="entry name" value="EXODEOXYRIBONUCLEASE 7 LARGE SUBUNIT"/>
    <property type="match status" value="1"/>
</dbReference>
<dbReference type="AlphaFoldDB" id="A0A0G1A7Q9"/>
<dbReference type="EC" id="3.1.11.6" evidence="5"/>
<organism evidence="9 10">
    <name type="scientific">Candidatus Magasanikbacteria bacterium GW2011_GWA2_42_32</name>
    <dbReference type="NCBI Taxonomy" id="1619039"/>
    <lineage>
        <taxon>Bacteria</taxon>
        <taxon>Candidatus Magasanikiibacteriota</taxon>
    </lineage>
</organism>
<dbReference type="GO" id="GO:0003676">
    <property type="term" value="F:nucleic acid binding"/>
    <property type="evidence" value="ECO:0007669"/>
    <property type="project" value="InterPro"/>
</dbReference>
<evidence type="ECO:0000259" key="7">
    <source>
        <dbReference type="Pfam" id="PF02601"/>
    </source>
</evidence>
<feature type="domain" description="Exonuclease VII large subunit C-terminal" evidence="7">
    <location>
        <begin position="119"/>
        <end position="297"/>
    </location>
</feature>
<protein>
    <recommendedName>
        <fullName evidence="5">Exodeoxyribonuclease 7 large subunit</fullName>
        <ecNumber evidence="5">3.1.11.6</ecNumber>
    </recommendedName>
    <alternativeName>
        <fullName evidence="5">Exodeoxyribonuclease VII large subunit</fullName>
        <shortName evidence="5">Exonuclease VII large subunit</shortName>
    </alternativeName>
</protein>